<dbReference type="Proteomes" id="UP000263900">
    <property type="component" value="Chromosome"/>
</dbReference>
<organism evidence="2 3">
    <name type="scientific">Paraflavitalea soli</name>
    <dbReference type="NCBI Taxonomy" id="2315862"/>
    <lineage>
        <taxon>Bacteria</taxon>
        <taxon>Pseudomonadati</taxon>
        <taxon>Bacteroidota</taxon>
        <taxon>Chitinophagia</taxon>
        <taxon>Chitinophagales</taxon>
        <taxon>Chitinophagaceae</taxon>
        <taxon>Paraflavitalea</taxon>
    </lineage>
</organism>
<sequence>MIFSITNFSTAGPTGCTRGRRGSKTTAKLSAHKREVKVQNKPPQSRPAGKLINKKTGMEIPAGVQKAMGSNN</sequence>
<gene>
    <name evidence="2" type="ORF">D3H65_20130</name>
</gene>
<feature type="region of interest" description="Disordered" evidence="1">
    <location>
        <begin position="1"/>
        <end position="72"/>
    </location>
</feature>
<feature type="compositionally biased region" description="Polar residues" evidence="1">
    <location>
        <begin position="1"/>
        <end position="12"/>
    </location>
</feature>
<dbReference type="KEGG" id="pseg:D3H65_20130"/>
<evidence type="ECO:0000313" key="2">
    <source>
        <dbReference type="EMBL" id="AXY76155.1"/>
    </source>
</evidence>
<proteinExistence type="predicted"/>
<evidence type="ECO:0000256" key="1">
    <source>
        <dbReference type="SAM" id="MobiDB-lite"/>
    </source>
</evidence>
<name>A0A3B7MWU8_9BACT</name>
<keyword evidence="3" id="KW-1185">Reference proteome</keyword>
<evidence type="ECO:0000313" key="3">
    <source>
        <dbReference type="Proteomes" id="UP000263900"/>
    </source>
</evidence>
<reference evidence="2 3" key="1">
    <citation type="submission" date="2018-09" db="EMBL/GenBank/DDBJ databases">
        <title>Genome sequencing of strain 6GH32-13.</title>
        <authorList>
            <person name="Weon H.-Y."/>
            <person name="Heo J."/>
            <person name="Kwon S.-W."/>
        </authorList>
    </citation>
    <scope>NUCLEOTIDE SEQUENCE [LARGE SCALE GENOMIC DNA]</scope>
    <source>
        <strain evidence="2 3">5GH32-13</strain>
    </source>
</reference>
<dbReference type="AlphaFoldDB" id="A0A3B7MWU8"/>
<accession>A0A3B7MWU8</accession>
<protein>
    <submittedName>
        <fullName evidence="2">Uncharacterized protein</fullName>
    </submittedName>
</protein>
<dbReference type="EMBL" id="CP032157">
    <property type="protein sequence ID" value="AXY76155.1"/>
    <property type="molecule type" value="Genomic_DNA"/>
</dbReference>